<proteinExistence type="predicted"/>
<keyword evidence="2" id="KW-1185">Reference proteome</keyword>
<organism evidence="1 2">
    <name type="scientific">Rhodococcus artemisiae</name>
    <dbReference type="NCBI Taxonomy" id="714159"/>
    <lineage>
        <taxon>Bacteria</taxon>
        <taxon>Bacillati</taxon>
        <taxon>Actinomycetota</taxon>
        <taxon>Actinomycetes</taxon>
        <taxon>Mycobacteriales</taxon>
        <taxon>Nocardiaceae</taxon>
        <taxon>Rhodococcus</taxon>
    </lineage>
</organism>
<name>A0ABU7LEV9_9NOCA</name>
<gene>
    <name evidence="1" type="ORF">Q7514_21500</name>
</gene>
<accession>A0ABU7LEV9</accession>
<evidence type="ECO:0000313" key="1">
    <source>
        <dbReference type="EMBL" id="MEE2060099.1"/>
    </source>
</evidence>
<evidence type="ECO:0000313" key="2">
    <source>
        <dbReference type="Proteomes" id="UP001336020"/>
    </source>
</evidence>
<comment type="caution">
    <text evidence="1">The sequence shown here is derived from an EMBL/GenBank/DDBJ whole genome shotgun (WGS) entry which is preliminary data.</text>
</comment>
<dbReference type="RefSeq" id="WP_330135296.1">
    <property type="nucleotide sequence ID" value="NZ_JAUTXY010000011.1"/>
</dbReference>
<dbReference type="EMBL" id="JAUTXY010000011">
    <property type="protein sequence ID" value="MEE2060099.1"/>
    <property type="molecule type" value="Genomic_DNA"/>
</dbReference>
<sequence>MGRNVCAVLIFFTAVLGVLAPKRLAPALPGLTRILGTLGERDIDDVTALLPAGMSAATIDRRLAPECSKHVRRGRLHTNPAPC</sequence>
<dbReference type="Proteomes" id="UP001336020">
    <property type="component" value="Unassembled WGS sequence"/>
</dbReference>
<protein>
    <submittedName>
        <fullName evidence="1">Uncharacterized protein</fullName>
    </submittedName>
</protein>
<reference evidence="1 2" key="1">
    <citation type="submission" date="2023-07" db="EMBL/GenBank/DDBJ databases">
        <authorList>
            <person name="Girao M."/>
            <person name="Carvalho M.F."/>
        </authorList>
    </citation>
    <scope>NUCLEOTIDE SEQUENCE [LARGE SCALE GENOMIC DNA]</scope>
    <source>
        <strain evidence="1 2">YIM65754</strain>
    </source>
</reference>